<feature type="chain" id="PRO_5013178164" description="SD-repeat containing protein B domain-containing protein" evidence="4">
    <location>
        <begin position="38"/>
        <end position="480"/>
    </location>
</feature>
<dbReference type="GO" id="GO:0005576">
    <property type="term" value="C:extracellular region"/>
    <property type="evidence" value="ECO:0007669"/>
    <property type="project" value="UniProtKB-SubCell"/>
</dbReference>
<protein>
    <recommendedName>
        <fullName evidence="5">SD-repeat containing protein B domain-containing protein</fullName>
    </recommendedName>
</protein>
<gene>
    <name evidence="6" type="ORF">SAMN02745691_02308</name>
</gene>
<feature type="domain" description="SD-repeat containing protein B" evidence="5">
    <location>
        <begin position="351"/>
        <end position="422"/>
    </location>
</feature>
<comment type="subcellular location">
    <subcellularLocation>
        <location evidence="1">Secreted</location>
    </subcellularLocation>
</comment>
<keyword evidence="7" id="KW-1185">Reference proteome</keyword>
<evidence type="ECO:0000259" key="5">
    <source>
        <dbReference type="Pfam" id="PF17210"/>
    </source>
</evidence>
<dbReference type="STRING" id="1122934.SAMN02745691_02308"/>
<evidence type="ECO:0000256" key="3">
    <source>
        <dbReference type="ARBA" id="ARBA00022729"/>
    </source>
</evidence>
<evidence type="ECO:0000256" key="2">
    <source>
        <dbReference type="ARBA" id="ARBA00022525"/>
    </source>
</evidence>
<feature type="signal peptide" evidence="4">
    <location>
        <begin position="1"/>
        <end position="37"/>
    </location>
</feature>
<dbReference type="InterPro" id="IPR033764">
    <property type="entry name" value="Sdr_B"/>
</dbReference>
<dbReference type="SUPFAM" id="SSF117074">
    <property type="entry name" value="Hypothetical protein PA1324"/>
    <property type="match status" value="1"/>
</dbReference>
<dbReference type="EMBL" id="FQYT01000030">
    <property type="protein sequence ID" value="SHJ64638.1"/>
    <property type="molecule type" value="Genomic_DNA"/>
</dbReference>
<keyword evidence="3 4" id="KW-0732">Signal</keyword>
<evidence type="ECO:0000256" key="1">
    <source>
        <dbReference type="ARBA" id="ARBA00004613"/>
    </source>
</evidence>
<accession>A0A1M6L091</accession>
<keyword evidence="2" id="KW-0964">Secreted</keyword>
<evidence type="ECO:0000256" key="4">
    <source>
        <dbReference type="SAM" id="SignalP"/>
    </source>
</evidence>
<feature type="non-terminal residue" evidence="6">
    <location>
        <position position="480"/>
    </location>
</feature>
<dbReference type="Gene3D" id="2.60.40.10">
    <property type="entry name" value="Immunoglobulins"/>
    <property type="match status" value="1"/>
</dbReference>
<proteinExistence type="predicted"/>
<evidence type="ECO:0000313" key="6">
    <source>
        <dbReference type="EMBL" id="SHJ64638.1"/>
    </source>
</evidence>
<organism evidence="6 7">
    <name type="scientific">Parasporobacterium paucivorans DSM 15970</name>
    <dbReference type="NCBI Taxonomy" id="1122934"/>
    <lineage>
        <taxon>Bacteria</taxon>
        <taxon>Bacillati</taxon>
        <taxon>Bacillota</taxon>
        <taxon>Clostridia</taxon>
        <taxon>Lachnospirales</taxon>
        <taxon>Lachnospiraceae</taxon>
        <taxon>Parasporobacterium</taxon>
    </lineage>
</organism>
<dbReference type="Pfam" id="PF17210">
    <property type="entry name" value="SdrD_B"/>
    <property type="match status" value="1"/>
</dbReference>
<sequence>MLVSKSSTLRKIKRWLAIMTTFSMMSLTIFASTPVFAASGSMTYDLQGWAAGTVGNAKYTDGNLGKNYYEGCWVPYVITLDNIQAEYVYDSATQQLLSIKDGSPFVLQIEYDYTVTSGPKVSRFMDGIKEIQVAVSNQLLVDSGNYILKNDGTINLDPVKSYPSGSNNGAYPISTQALVDAAMNNADSTNTFTGFNLLDLPNQQTNIAANTYDPNAASPTAANIGSTTTARRQTVILTKDLLASGITAAQLQSTQSIVFYYQLHLARSVFWNNTTLPGAIVTLADSLNGTQGTWIYQDSTYAPGENPYRTFTCLGAGGISGSSGQVRMGGSFGDQTVPNPQVPEATGTLSGYKFEDINNNNVWDAGEPALSGWGMDLYLKIGSSEILSGQATTDANGFYSFTNITRGITWIVKEISQTGYTQYYPYAGVVLGGTNVVNPIQVSDTGNIYAEYGWSVVLIAPNITQGQLNFGNASKGSLTV</sequence>
<dbReference type="RefSeq" id="WP_242941697.1">
    <property type="nucleotide sequence ID" value="NZ_FQYT01000030.1"/>
</dbReference>
<name>A0A1M6L091_9FIRM</name>
<evidence type="ECO:0000313" key="7">
    <source>
        <dbReference type="Proteomes" id="UP000184342"/>
    </source>
</evidence>
<reference evidence="6 7" key="1">
    <citation type="submission" date="2016-11" db="EMBL/GenBank/DDBJ databases">
        <authorList>
            <person name="Jaros S."/>
            <person name="Januszkiewicz K."/>
            <person name="Wedrychowicz H."/>
        </authorList>
    </citation>
    <scope>NUCLEOTIDE SEQUENCE [LARGE SCALE GENOMIC DNA]</scope>
    <source>
        <strain evidence="6 7">DSM 15970</strain>
    </source>
</reference>
<dbReference type="Proteomes" id="UP000184342">
    <property type="component" value="Unassembled WGS sequence"/>
</dbReference>
<dbReference type="AlphaFoldDB" id="A0A1M6L091"/>
<dbReference type="InterPro" id="IPR013783">
    <property type="entry name" value="Ig-like_fold"/>
</dbReference>